<keyword evidence="5" id="KW-1185">Reference proteome</keyword>
<accession>A0AA88VGN3</accession>
<evidence type="ECO:0000259" key="3">
    <source>
        <dbReference type="Pfam" id="PF06155"/>
    </source>
</evidence>
<keyword evidence="1" id="KW-0479">Metal-binding</keyword>
<dbReference type="PANTHER" id="PTHR35303:SF5">
    <property type="entry name" value="OS02G0197800 PROTEIN"/>
    <property type="match status" value="1"/>
</dbReference>
<feature type="domain" description="Gamma-butyrobetaine hydroxylase-like N-terminal" evidence="3">
    <location>
        <begin position="89"/>
        <end position="149"/>
    </location>
</feature>
<sequence length="204" mass="22977">MEVQQGLQFWPLNPKGLVQFNTAHRNYHWIRYSVRILSSSTPQKLRFRPFTEPPAYQREMSTVQRAVRSITTAVNTTTPRLTKFALHAPKTVEVEFADGNLYHLAAEFLRIHSPAADSKIRSVRGEKVIYGRRHVGIMSAEPVGNYGVRGTAILPVKYASVVASTICDLRHQPRKTTYRKQVFSQAAKMFRSTLSSTASAITAS</sequence>
<evidence type="ECO:0000313" key="5">
    <source>
        <dbReference type="Proteomes" id="UP001188597"/>
    </source>
</evidence>
<evidence type="ECO:0000256" key="1">
    <source>
        <dbReference type="ARBA" id="ARBA00022723"/>
    </source>
</evidence>
<keyword evidence="2" id="KW-0408">Iron</keyword>
<dbReference type="Gene3D" id="3.30.2020.30">
    <property type="match status" value="1"/>
</dbReference>
<comment type="caution">
    <text evidence="4">The sequence shown here is derived from an EMBL/GenBank/DDBJ whole genome shotgun (WGS) entry which is preliminary data.</text>
</comment>
<dbReference type="GO" id="GO:0046872">
    <property type="term" value="F:metal ion binding"/>
    <property type="evidence" value="ECO:0007669"/>
    <property type="project" value="UniProtKB-KW"/>
</dbReference>
<name>A0AA88VGN3_9ASTE</name>
<proteinExistence type="predicted"/>
<evidence type="ECO:0000313" key="4">
    <source>
        <dbReference type="EMBL" id="KAK3006954.1"/>
    </source>
</evidence>
<dbReference type="Pfam" id="PF06155">
    <property type="entry name" value="GBBH-like_N"/>
    <property type="match status" value="1"/>
</dbReference>
<evidence type="ECO:0000256" key="2">
    <source>
        <dbReference type="ARBA" id="ARBA00023004"/>
    </source>
</evidence>
<dbReference type="InterPro" id="IPR010376">
    <property type="entry name" value="GBBH-like_N"/>
</dbReference>
<dbReference type="AlphaFoldDB" id="A0AA88VGN3"/>
<dbReference type="InterPro" id="IPR038492">
    <property type="entry name" value="GBBH-like_N_sf"/>
</dbReference>
<organism evidence="4 5">
    <name type="scientific">Escallonia herrerae</name>
    <dbReference type="NCBI Taxonomy" id="1293975"/>
    <lineage>
        <taxon>Eukaryota</taxon>
        <taxon>Viridiplantae</taxon>
        <taxon>Streptophyta</taxon>
        <taxon>Embryophyta</taxon>
        <taxon>Tracheophyta</taxon>
        <taxon>Spermatophyta</taxon>
        <taxon>Magnoliopsida</taxon>
        <taxon>eudicotyledons</taxon>
        <taxon>Gunneridae</taxon>
        <taxon>Pentapetalae</taxon>
        <taxon>asterids</taxon>
        <taxon>campanulids</taxon>
        <taxon>Escalloniales</taxon>
        <taxon>Escalloniaceae</taxon>
        <taxon>Escallonia</taxon>
    </lineage>
</organism>
<dbReference type="PANTHER" id="PTHR35303">
    <property type="entry name" value="OS02G0197800 PROTEIN"/>
    <property type="match status" value="1"/>
</dbReference>
<dbReference type="EMBL" id="JAVXUP010001924">
    <property type="protein sequence ID" value="KAK3006954.1"/>
    <property type="molecule type" value="Genomic_DNA"/>
</dbReference>
<gene>
    <name evidence="4" type="ORF">RJ639_015994</name>
</gene>
<reference evidence="4" key="1">
    <citation type="submission" date="2022-12" db="EMBL/GenBank/DDBJ databases">
        <title>Draft genome assemblies for two species of Escallonia (Escalloniales).</title>
        <authorList>
            <person name="Chanderbali A."/>
            <person name="Dervinis C."/>
            <person name="Anghel I."/>
            <person name="Soltis D."/>
            <person name="Soltis P."/>
            <person name="Zapata F."/>
        </authorList>
    </citation>
    <scope>NUCLEOTIDE SEQUENCE</scope>
    <source>
        <strain evidence="4">UCBG64.0493</strain>
        <tissue evidence="4">Leaf</tissue>
    </source>
</reference>
<dbReference type="Proteomes" id="UP001188597">
    <property type="component" value="Unassembled WGS sequence"/>
</dbReference>
<protein>
    <recommendedName>
        <fullName evidence="3">Gamma-butyrobetaine hydroxylase-like N-terminal domain-containing protein</fullName>
    </recommendedName>
</protein>